<dbReference type="EMBL" id="JASGBH010000002">
    <property type="protein sequence ID" value="MDI9233049.1"/>
    <property type="molecule type" value="Genomic_DNA"/>
</dbReference>
<reference evidence="8" key="1">
    <citation type="submission" date="2023-05" db="EMBL/GenBank/DDBJ databases">
        <title>Limnohabitans sp. strain HM2-2 Genome sequencing and assembly.</title>
        <authorList>
            <person name="Jung Y."/>
        </authorList>
    </citation>
    <scope>NUCLEOTIDE SEQUENCE</scope>
    <source>
        <strain evidence="8">HM2-2</strain>
    </source>
</reference>
<evidence type="ECO:0000256" key="5">
    <source>
        <dbReference type="ARBA" id="ARBA00022989"/>
    </source>
</evidence>
<organism evidence="8 9">
    <name type="scientific">Limnohabitans lacus</name>
    <dbReference type="NCBI Taxonomy" id="3045173"/>
    <lineage>
        <taxon>Bacteria</taxon>
        <taxon>Pseudomonadati</taxon>
        <taxon>Pseudomonadota</taxon>
        <taxon>Betaproteobacteria</taxon>
        <taxon>Burkholderiales</taxon>
        <taxon>Comamonadaceae</taxon>
        <taxon>Limnohabitans</taxon>
    </lineage>
</organism>
<dbReference type="PANTHER" id="PTHR30086">
    <property type="entry name" value="ARGININE EXPORTER PROTEIN ARGO"/>
    <property type="match status" value="1"/>
</dbReference>
<keyword evidence="4 7" id="KW-0812">Transmembrane</keyword>
<dbReference type="PANTHER" id="PTHR30086:SF15">
    <property type="entry name" value="LEUCINE EFFLUX PROTEIN"/>
    <property type="match status" value="1"/>
</dbReference>
<evidence type="ECO:0000256" key="3">
    <source>
        <dbReference type="ARBA" id="ARBA00022475"/>
    </source>
</evidence>
<dbReference type="PIRSF" id="PIRSF006324">
    <property type="entry name" value="LeuE"/>
    <property type="match status" value="1"/>
</dbReference>
<dbReference type="Pfam" id="PF01810">
    <property type="entry name" value="LysE"/>
    <property type="match status" value="1"/>
</dbReference>
<feature type="transmembrane region" description="Helical" evidence="7">
    <location>
        <begin position="109"/>
        <end position="131"/>
    </location>
</feature>
<dbReference type="InterPro" id="IPR001123">
    <property type="entry name" value="LeuE-type"/>
</dbReference>
<evidence type="ECO:0000256" key="6">
    <source>
        <dbReference type="ARBA" id="ARBA00023136"/>
    </source>
</evidence>
<keyword evidence="5 7" id="KW-1133">Transmembrane helix</keyword>
<evidence type="ECO:0000313" key="9">
    <source>
        <dbReference type="Proteomes" id="UP001431902"/>
    </source>
</evidence>
<keyword evidence="9" id="KW-1185">Reference proteome</keyword>
<evidence type="ECO:0000313" key="8">
    <source>
        <dbReference type="EMBL" id="MDI9233049.1"/>
    </source>
</evidence>
<evidence type="ECO:0000256" key="7">
    <source>
        <dbReference type="SAM" id="Phobius"/>
    </source>
</evidence>
<sequence>MFGISDYGAFAAAFILLLFLPGPGNLALISSASRGGLSGGLASVLGLLLGDQILLWLTVAGVAAMLKTNLPLFMVLQWLGAAYLAWLGYKMVVAKPGEGPHIQITPGHYFKETMFITLLNPKAIMFYFAFFPQFIDPVNHQGWVTFAVMAMTIAVLGFVYCFGVVLITHYMAERIRANPKFSGFLQKLAGFCLIGFGLKMALSK</sequence>
<feature type="transmembrane region" description="Helical" evidence="7">
    <location>
        <begin position="70"/>
        <end position="89"/>
    </location>
</feature>
<protein>
    <submittedName>
        <fullName evidence="8">LysE family transporter</fullName>
    </submittedName>
</protein>
<accession>A0ABT6X4K5</accession>
<evidence type="ECO:0000256" key="2">
    <source>
        <dbReference type="ARBA" id="ARBA00007928"/>
    </source>
</evidence>
<evidence type="ECO:0000256" key="4">
    <source>
        <dbReference type="ARBA" id="ARBA00022692"/>
    </source>
</evidence>
<keyword evidence="3" id="KW-1003">Cell membrane</keyword>
<comment type="caution">
    <text evidence="8">The sequence shown here is derived from an EMBL/GenBank/DDBJ whole genome shotgun (WGS) entry which is preliminary data.</text>
</comment>
<keyword evidence="6 7" id="KW-0472">Membrane</keyword>
<comment type="similarity">
    <text evidence="2">Belongs to the Rht family.</text>
</comment>
<proteinExistence type="inferred from homology"/>
<evidence type="ECO:0000256" key="1">
    <source>
        <dbReference type="ARBA" id="ARBA00004651"/>
    </source>
</evidence>
<comment type="subcellular location">
    <subcellularLocation>
        <location evidence="1">Cell membrane</location>
        <topology evidence="1">Multi-pass membrane protein</topology>
    </subcellularLocation>
</comment>
<feature type="transmembrane region" description="Helical" evidence="7">
    <location>
        <begin position="42"/>
        <end position="63"/>
    </location>
</feature>
<dbReference type="RefSeq" id="WP_283223442.1">
    <property type="nucleotide sequence ID" value="NZ_JASGBH010000002.1"/>
</dbReference>
<gene>
    <name evidence="8" type="ORF">QLQ16_04275</name>
</gene>
<feature type="transmembrane region" description="Helical" evidence="7">
    <location>
        <begin position="143"/>
        <end position="172"/>
    </location>
</feature>
<dbReference type="Proteomes" id="UP001431902">
    <property type="component" value="Unassembled WGS sequence"/>
</dbReference>
<name>A0ABT6X4K5_9BURK</name>